<dbReference type="Proteomes" id="UP000199671">
    <property type="component" value="Unassembled WGS sequence"/>
</dbReference>
<dbReference type="PANTHER" id="PTHR43335:SF2">
    <property type="entry name" value="ABC TRANSPORTER, ATP-BINDING PROTEIN"/>
    <property type="match status" value="1"/>
</dbReference>
<evidence type="ECO:0000256" key="4">
    <source>
        <dbReference type="ARBA" id="ARBA00022840"/>
    </source>
</evidence>
<dbReference type="InterPro" id="IPR003439">
    <property type="entry name" value="ABC_transporter-like_ATP-bd"/>
</dbReference>
<keyword evidence="2" id="KW-0813">Transport</keyword>
<evidence type="ECO:0000256" key="1">
    <source>
        <dbReference type="ARBA" id="ARBA00005417"/>
    </source>
</evidence>
<reference evidence="6 7" key="1">
    <citation type="submission" date="2016-10" db="EMBL/GenBank/DDBJ databases">
        <authorList>
            <person name="de Groot N.N."/>
        </authorList>
    </citation>
    <scope>NUCLEOTIDE SEQUENCE [LARGE SCALE GENOMIC DNA]</scope>
    <source>
        <strain evidence="6 7">KPR-7B</strain>
    </source>
</reference>
<dbReference type="EMBL" id="FNHU01000009">
    <property type="protein sequence ID" value="SDM93384.1"/>
    <property type="molecule type" value="Genomic_DNA"/>
</dbReference>
<evidence type="ECO:0000259" key="5">
    <source>
        <dbReference type="PROSITE" id="PS50893"/>
    </source>
</evidence>
<proteinExistence type="inferred from homology"/>
<comment type="similarity">
    <text evidence="1">Belongs to the ABC transporter superfamily.</text>
</comment>
<dbReference type="GO" id="GO:0016887">
    <property type="term" value="F:ATP hydrolysis activity"/>
    <property type="evidence" value="ECO:0007669"/>
    <property type="project" value="InterPro"/>
</dbReference>
<sequence>MCVEGLAIDSCRVQRGDFTLDVSDLELPRGTTVLAGPNGAGKTTLLSALAGRIKFVRPQVTLGGGPLSPSSVALMPQSPQLPRDLHAREVLEHLTWLDGASRAQARDRATELLEEIGLSQDADKPVSKLSGGMHRRLAFAASHVSPAALLLLDEPTNDLDPHQRRGLLELIAEVARSCSVIVSTHALHDVLPAAHHVVVLDAGRVVHAGAVDDFLARFAPDTRDGDEAYLACLDRARAAA</sequence>
<evidence type="ECO:0000313" key="6">
    <source>
        <dbReference type="EMBL" id="SDM93384.1"/>
    </source>
</evidence>
<gene>
    <name evidence="6" type="ORF">SAMN04487766_10946</name>
</gene>
<feature type="domain" description="ABC transporter" evidence="5">
    <location>
        <begin position="1"/>
        <end position="227"/>
    </location>
</feature>
<name>A0A1G9X9G8_9ACTO</name>
<dbReference type="GO" id="GO:0005524">
    <property type="term" value="F:ATP binding"/>
    <property type="evidence" value="ECO:0007669"/>
    <property type="project" value="UniProtKB-KW"/>
</dbReference>
<dbReference type="Gene3D" id="3.40.50.300">
    <property type="entry name" value="P-loop containing nucleotide triphosphate hydrolases"/>
    <property type="match status" value="1"/>
</dbReference>
<evidence type="ECO:0000313" key="7">
    <source>
        <dbReference type="Proteomes" id="UP000199671"/>
    </source>
</evidence>
<dbReference type="SUPFAM" id="SSF52540">
    <property type="entry name" value="P-loop containing nucleoside triphosphate hydrolases"/>
    <property type="match status" value="1"/>
</dbReference>
<dbReference type="InterPro" id="IPR027417">
    <property type="entry name" value="P-loop_NTPase"/>
</dbReference>
<accession>A0A1G9X9G8</accession>
<keyword evidence="3" id="KW-0547">Nucleotide-binding</keyword>
<dbReference type="SMART" id="SM00382">
    <property type="entry name" value="AAA"/>
    <property type="match status" value="1"/>
</dbReference>
<dbReference type="AlphaFoldDB" id="A0A1G9X9G8"/>
<evidence type="ECO:0000256" key="2">
    <source>
        <dbReference type="ARBA" id="ARBA00022448"/>
    </source>
</evidence>
<keyword evidence="4 6" id="KW-0067">ATP-binding</keyword>
<organism evidence="6 7">
    <name type="scientific">Actinomyces ruminicola</name>
    <dbReference type="NCBI Taxonomy" id="332524"/>
    <lineage>
        <taxon>Bacteria</taxon>
        <taxon>Bacillati</taxon>
        <taxon>Actinomycetota</taxon>
        <taxon>Actinomycetes</taxon>
        <taxon>Actinomycetales</taxon>
        <taxon>Actinomycetaceae</taxon>
        <taxon>Actinomyces</taxon>
    </lineage>
</organism>
<dbReference type="Pfam" id="PF00005">
    <property type="entry name" value="ABC_tran"/>
    <property type="match status" value="1"/>
</dbReference>
<protein>
    <submittedName>
        <fullName evidence="6">ABC-2 type transport system ATP-binding protein</fullName>
    </submittedName>
</protein>
<dbReference type="InterPro" id="IPR003593">
    <property type="entry name" value="AAA+_ATPase"/>
</dbReference>
<evidence type="ECO:0000256" key="3">
    <source>
        <dbReference type="ARBA" id="ARBA00022741"/>
    </source>
</evidence>
<dbReference type="PROSITE" id="PS50893">
    <property type="entry name" value="ABC_TRANSPORTER_2"/>
    <property type="match status" value="1"/>
</dbReference>
<dbReference type="PANTHER" id="PTHR43335">
    <property type="entry name" value="ABC TRANSPORTER, ATP-BINDING PROTEIN"/>
    <property type="match status" value="1"/>
</dbReference>